<reference evidence="3 4" key="1">
    <citation type="submission" date="2020-05" db="EMBL/GenBank/DDBJ databases">
        <title>Novel Mycoplasma species detected in Mirounga angustirostris (northern elephant seal) from the USA.</title>
        <authorList>
            <person name="Volokhov D.V."/>
        </authorList>
    </citation>
    <scope>NUCLEOTIDE SEQUENCE [LARGE SCALE GENOMIC DNA]</scope>
    <source>
        <strain evidence="3 4">Mirounga ES2806-NAS</strain>
    </source>
</reference>
<dbReference type="RefSeq" id="WP_171112988.1">
    <property type="nucleotide sequence ID" value="NZ_CP053097.1"/>
</dbReference>
<sequence>MKNTYKKRIIDKLIKENLEIMGALQIAGPRFCGKTTTASHFVKSIFYLNGYSMGKLNSDNAKENPQIVLDGDKPRLIDEWQEFPKIWDLVRHYVDIKNKYGQFILTGSVVENRETISHSGIGRFIKINMTTCTLYEKGFSSGQISLENFVKEPDKFSYLENKSNTTYEDILTHTILGGWPIFDEKEYNLLLKKTKNYLNGFFELDKNYLEKNKFNIESYKKLLLTLARLEGQEIKITKIKEEVYGQTRANYDVRTIERYLNFLEDLYIIKRQRYFNPNALSSLRTKKSDIIRFIDPSIPINLLNLDKKQLLNNPNFYGTFFESLVIHDLEVFAQANNAEVLKFRNYDGLEVDAIVQLEDGNYLAIEIKNSILQVDKAANNLLKFKEKMMKAKDETKNSCEKFYNFVPKTLAIIVPTGQYSFKRSDGVFIIPFNMLKD</sequence>
<gene>
    <name evidence="3" type="ORF">HLA92_01885</name>
</gene>
<protein>
    <submittedName>
        <fullName evidence="3">ATP-binding protein</fullName>
    </submittedName>
</protein>
<evidence type="ECO:0000259" key="1">
    <source>
        <dbReference type="Pfam" id="PF13173"/>
    </source>
</evidence>
<dbReference type="Pfam" id="PF13635">
    <property type="entry name" value="DUF4143"/>
    <property type="match status" value="1"/>
</dbReference>
<feature type="domain" description="DUF4143" evidence="2">
    <location>
        <begin position="214"/>
        <end position="369"/>
    </location>
</feature>
<dbReference type="InterPro" id="IPR025420">
    <property type="entry name" value="DUF4143"/>
</dbReference>
<dbReference type="GO" id="GO:0005524">
    <property type="term" value="F:ATP binding"/>
    <property type="evidence" value="ECO:0007669"/>
    <property type="project" value="UniProtKB-KW"/>
</dbReference>
<keyword evidence="4" id="KW-1185">Reference proteome</keyword>
<proteinExistence type="predicted"/>
<dbReference type="Pfam" id="PF13173">
    <property type="entry name" value="AAA_14"/>
    <property type="match status" value="1"/>
</dbReference>
<dbReference type="AlphaFoldDB" id="A0A6M4JDN1"/>
<evidence type="ECO:0000313" key="3">
    <source>
        <dbReference type="EMBL" id="QJR44176.1"/>
    </source>
</evidence>
<dbReference type="PANTHER" id="PTHR43566">
    <property type="entry name" value="CONSERVED PROTEIN"/>
    <property type="match status" value="1"/>
</dbReference>
<organism evidence="3 4">
    <name type="scientific">Mycoplasma miroungirhinis</name>
    <dbReference type="NCBI Taxonomy" id="754516"/>
    <lineage>
        <taxon>Bacteria</taxon>
        <taxon>Bacillati</taxon>
        <taxon>Mycoplasmatota</taxon>
        <taxon>Mollicutes</taxon>
        <taxon>Mycoplasmataceae</taxon>
        <taxon>Mycoplasma</taxon>
    </lineage>
</organism>
<dbReference type="InterPro" id="IPR041682">
    <property type="entry name" value="AAA_14"/>
</dbReference>
<dbReference type="Proteomes" id="UP000502118">
    <property type="component" value="Chromosome"/>
</dbReference>
<feature type="domain" description="AAA" evidence="1">
    <location>
        <begin position="24"/>
        <end position="136"/>
    </location>
</feature>
<dbReference type="KEGG" id="mmio:HLA92_01885"/>
<dbReference type="PANTHER" id="PTHR43566:SF1">
    <property type="entry name" value="AAA+ ATPASE DOMAIN-CONTAINING PROTEIN"/>
    <property type="match status" value="1"/>
</dbReference>
<name>A0A6M4JDN1_9MOLU</name>
<evidence type="ECO:0000259" key="2">
    <source>
        <dbReference type="Pfam" id="PF13635"/>
    </source>
</evidence>
<accession>A0A6M4JDN1</accession>
<evidence type="ECO:0000313" key="4">
    <source>
        <dbReference type="Proteomes" id="UP000502118"/>
    </source>
</evidence>
<keyword evidence="3" id="KW-0547">Nucleotide-binding</keyword>
<keyword evidence="3" id="KW-0067">ATP-binding</keyword>
<dbReference type="EMBL" id="CP053097">
    <property type="protein sequence ID" value="QJR44176.1"/>
    <property type="molecule type" value="Genomic_DNA"/>
</dbReference>